<keyword evidence="2" id="KW-0808">Transferase</keyword>
<dbReference type="Proteomes" id="UP001597214">
    <property type="component" value="Unassembled WGS sequence"/>
</dbReference>
<accession>A0ABW4LVR2</accession>
<dbReference type="InterPro" id="IPR029063">
    <property type="entry name" value="SAM-dependent_MTases_sf"/>
</dbReference>
<name>A0ABW4LVR2_9BACI</name>
<dbReference type="GO" id="GO:0032259">
    <property type="term" value="P:methylation"/>
    <property type="evidence" value="ECO:0007669"/>
    <property type="project" value="UniProtKB-KW"/>
</dbReference>
<keyword evidence="2" id="KW-0489">Methyltransferase</keyword>
<dbReference type="SUPFAM" id="SSF53335">
    <property type="entry name" value="S-adenosyl-L-methionine-dependent methyltransferases"/>
    <property type="match status" value="1"/>
</dbReference>
<dbReference type="RefSeq" id="WP_377929897.1">
    <property type="nucleotide sequence ID" value="NZ_JBHUEM010000046.1"/>
</dbReference>
<evidence type="ECO:0000313" key="3">
    <source>
        <dbReference type="Proteomes" id="UP001597214"/>
    </source>
</evidence>
<reference evidence="3" key="1">
    <citation type="journal article" date="2019" name="Int. J. Syst. Evol. Microbiol.">
        <title>The Global Catalogue of Microorganisms (GCM) 10K type strain sequencing project: providing services to taxonomists for standard genome sequencing and annotation.</title>
        <authorList>
            <consortium name="The Broad Institute Genomics Platform"/>
            <consortium name="The Broad Institute Genome Sequencing Center for Infectious Disease"/>
            <person name="Wu L."/>
            <person name="Ma J."/>
        </authorList>
    </citation>
    <scope>NUCLEOTIDE SEQUENCE [LARGE SCALE GENOMIC DNA]</scope>
    <source>
        <strain evidence="3">CCUG 49339</strain>
    </source>
</reference>
<sequence>MKLYYSERAKEYEKVYFRDDAIRQQEQLMIRNRLESVFREKNVLEVACGTGFWTPFVADVAKHVTAIDFSNEVLNIAKEKKYNRNNVLFTQGDAYQLSDIAGVFEGGYANFWFSHIPKNRITDFLKQLHERLGIDSDVFMTDNMYMNSIGGSLINKDNDENTYKIRTLENGKQHEILKNYYDKKELEEIFSPYSNNLEIHIGQCFWWLSYTIK</sequence>
<gene>
    <name evidence="2" type="ORF">ACFSCX_19370</name>
</gene>
<dbReference type="InterPro" id="IPR041698">
    <property type="entry name" value="Methyltransf_25"/>
</dbReference>
<dbReference type="EC" id="2.1.-.-" evidence="2"/>
<evidence type="ECO:0000313" key="2">
    <source>
        <dbReference type="EMBL" id="MFD1738683.1"/>
    </source>
</evidence>
<proteinExistence type="predicted"/>
<comment type="caution">
    <text evidence="2">The sequence shown here is derived from an EMBL/GenBank/DDBJ whole genome shotgun (WGS) entry which is preliminary data.</text>
</comment>
<dbReference type="GO" id="GO:0008168">
    <property type="term" value="F:methyltransferase activity"/>
    <property type="evidence" value="ECO:0007669"/>
    <property type="project" value="UniProtKB-KW"/>
</dbReference>
<dbReference type="CDD" id="cd02440">
    <property type="entry name" value="AdoMet_MTases"/>
    <property type="match status" value="1"/>
</dbReference>
<feature type="domain" description="Methyltransferase" evidence="1">
    <location>
        <begin position="43"/>
        <end position="132"/>
    </location>
</feature>
<dbReference type="EMBL" id="JBHUEM010000046">
    <property type="protein sequence ID" value="MFD1738683.1"/>
    <property type="molecule type" value="Genomic_DNA"/>
</dbReference>
<dbReference type="Gene3D" id="3.40.50.150">
    <property type="entry name" value="Vaccinia Virus protein VP39"/>
    <property type="match status" value="1"/>
</dbReference>
<organism evidence="2 3">
    <name type="scientific">Bacillus salitolerans</name>
    <dbReference type="NCBI Taxonomy" id="1437434"/>
    <lineage>
        <taxon>Bacteria</taxon>
        <taxon>Bacillati</taxon>
        <taxon>Bacillota</taxon>
        <taxon>Bacilli</taxon>
        <taxon>Bacillales</taxon>
        <taxon>Bacillaceae</taxon>
        <taxon>Bacillus</taxon>
    </lineage>
</organism>
<protein>
    <submittedName>
        <fullName evidence="2">Class I SAM-dependent methyltransferase</fullName>
        <ecNumber evidence="2">2.1.-.-</ecNumber>
    </submittedName>
</protein>
<keyword evidence="3" id="KW-1185">Reference proteome</keyword>
<evidence type="ECO:0000259" key="1">
    <source>
        <dbReference type="Pfam" id="PF13649"/>
    </source>
</evidence>
<dbReference type="Pfam" id="PF13649">
    <property type="entry name" value="Methyltransf_25"/>
    <property type="match status" value="1"/>
</dbReference>